<name>A0ABP0UJ45_9BRYO</name>
<evidence type="ECO:0000313" key="1">
    <source>
        <dbReference type="EMBL" id="CAK9222888.1"/>
    </source>
</evidence>
<evidence type="ECO:0000313" key="2">
    <source>
        <dbReference type="Proteomes" id="UP001497512"/>
    </source>
</evidence>
<dbReference type="PANTHER" id="PTHR37067:SF3">
    <property type="entry name" value="PX DOMAIN-CONTAINING PROTEIN"/>
    <property type="match status" value="1"/>
</dbReference>
<sequence length="279" mass="31301">MLVRCTFCAFFGRAKVKAGDEHTGEKRQRSSRNDTKYWTSFASQNYCSHHESQHADLWAKYSALSNEEKHTHFDGKANHANTLHRYLDLESNSLTFHVLAPIVNIIIADLIFRLDEVLIDFDDDDDEDDGGAAAMIAKKAIAKAKQKTLALKLFVKDVASVEEDEYVITIKGTMRYELAMDHVSTGMSIRQVATAMQHTKEHCSLSKEGGINDTIVGQYVCAGVAFGLRRIADLCVDESIWALSLVGDGNTHRGQHFFNLRLRVCYRGILLNLHLIAIP</sequence>
<keyword evidence="2" id="KW-1185">Reference proteome</keyword>
<accession>A0ABP0UJ45</accession>
<protein>
    <submittedName>
        <fullName evidence="1">Uncharacterized protein</fullName>
    </submittedName>
</protein>
<reference evidence="1" key="1">
    <citation type="submission" date="2024-02" db="EMBL/GenBank/DDBJ databases">
        <authorList>
            <consortium name="ELIXIR-Norway"/>
            <consortium name="Elixir Norway"/>
        </authorList>
    </citation>
    <scope>NUCLEOTIDE SEQUENCE</scope>
</reference>
<proteinExistence type="predicted"/>
<dbReference type="EMBL" id="OZ019896">
    <property type="protein sequence ID" value="CAK9222888.1"/>
    <property type="molecule type" value="Genomic_DNA"/>
</dbReference>
<dbReference type="PANTHER" id="PTHR37067">
    <property type="entry name" value="PX DOMAIN-CONTAINING PROTEIN"/>
    <property type="match status" value="1"/>
</dbReference>
<gene>
    <name evidence="1" type="ORF">CSSPTR1EN2_LOCUS16507</name>
</gene>
<organism evidence="1 2">
    <name type="scientific">Sphagnum troendelagicum</name>
    <dbReference type="NCBI Taxonomy" id="128251"/>
    <lineage>
        <taxon>Eukaryota</taxon>
        <taxon>Viridiplantae</taxon>
        <taxon>Streptophyta</taxon>
        <taxon>Embryophyta</taxon>
        <taxon>Bryophyta</taxon>
        <taxon>Sphagnophytina</taxon>
        <taxon>Sphagnopsida</taxon>
        <taxon>Sphagnales</taxon>
        <taxon>Sphagnaceae</taxon>
        <taxon>Sphagnum</taxon>
    </lineage>
</organism>
<dbReference type="Proteomes" id="UP001497512">
    <property type="component" value="Chromosome 4"/>
</dbReference>